<proteinExistence type="predicted"/>
<evidence type="ECO:0000313" key="2">
    <source>
        <dbReference type="RefSeq" id="XP_070851458.1"/>
    </source>
</evidence>
<accession>A0ABM4TNB7</accession>
<dbReference type="PANTHER" id="PTHR47331">
    <property type="entry name" value="PHD-TYPE DOMAIN-CONTAINING PROTEIN"/>
    <property type="match status" value="1"/>
</dbReference>
<dbReference type="Proteomes" id="UP001652628">
    <property type="component" value="Chromosome 3"/>
</dbReference>
<gene>
    <name evidence="2" type="primary">LOC139352727</name>
</gene>
<reference evidence="2" key="1">
    <citation type="submission" date="2025-08" db="UniProtKB">
        <authorList>
            <consortium name="RefSeq"/>
        </authorList>
    </citation>
    <scope>IDENTIFICATION</scope>
</reference>
<dbReference type="GeneID" id="139352727"/>
<name>A0ABM4TNB7_DROSZ</name>
<sequence length="272" mass="30749">MFMNEYEQMGNMALVTNPNLSVPHYYIPHHCVMKPASDFTKLRVVFDASCKTSSQVSLNYILLCGPIIQDDLFLLLLRFRLVRYALTADIAKMYRQVNVDINDRKFQYFLVRDFPGEPLRTYQLNTVTFGTASASYLAVRSLHQLADLHGAEYPITGADELPILRVVKDQVTKILKCGQSLLTKWHLLVKHLEFVESHTNKDLNPITDDVSSALGVQWDQKSDTFLFAFTPKNVPTTSINATILYVVSALFDPLGLLLPPIIVAKIIPKSKT</sequence>
<organism evidence="1 2">
    <name type="scientific">Drosophila suzukii</name>
    <name type="common">Spotted-wing drosophila fruit fly</name>
    <dbReference type="NCBI Taxonomy" id="28584"/>
    <lineage>
        <taxon>Eukaryota</taxon>
        <taxon>Metazoa</taxon>
        <taxon>Ecdysozoa</taxon>
        <taxon>Arthropoda</taxon>
        <taxon>Hexapoda</taxon>
        <taxon>Insecta</taxon>
        <taxon>Pterygota</taxon>
        <taxon>Neoptera</taxon>
        <taxon>Endopterygota</taxon>
        <taxon>Diptera</taxon>
        <taxon>Brachycera</taxon>
        <taxon>Muscomorpha</taxon>
        <taxon>Ephydroidea</taxon>
        <taxon>Drosophilidae</taxon>
        <taxon>Drosophila</taxon>
        <taxon>Sophophora</taxon>
    </lineage>
</organism>
<dbReference type="SUPFAM" id="SSF56672">
    <property type="entry name" value="DNA/RNA polymerases"/>
    <property type="match status" value="1"/>
</dbReference>
<evidence type="ECO:0000313" key="1">
    <source>
        <dbReference type="Proteomes" id="UP001652628"/>
    </source>
</evidence>
<dbReference type="RefSeq" id="XP_070851458.1">
    <property type="nucleotide sequence ID" value="XM_070995357.1"/>
</dbReference>
<keyword evidence="1" id="KW-1185">Reference proteome</keyword>
<dbReference type="InterPro" id="IPR043502">
    <property type="entry name" value="DNA/RNA_pol_sf"/>
</dbReference>
<protein>
    <submittedName>
        <fullName evidence="2">Uncharacterized protein</fullName>
    </submittedName>
</protein>